<evidence type="ECO:0000259" key="5">
    <source>
        <dbReference type="PROSITE" id="PS51755"/>
    </source>
</evidence>
<organism evidence="6 7">
    <name type="scientific">Brevundimonas denitrificans</name>
    <dbReference type="NCBI Taxonomy" id="1443434"/>
    <lineage>
        <taxon>Bacteria</taxon>
        <taxon>Pseudomonadati</taxon>
        <taxon>Pseudomonadota</taxon>
        <taxon>Alphaproteobacteria</taxon>
        <taxon>Caulobacterales</taxon>
        <taxon>Caulobacteraceae</taxon>
        <taxon>Brevundimonas</taxon>
    </lineage>
</organism>
<evidence type="ECO:0000259" key="4">
    <source>
        <dbReference type="PROSITE" id="PS50110"/>
    </source>
</evidence>
<dbReference type="EMBL" id="BSOY01000008">
    <property type="protein sequence ID" value="GLS00656.1"/>
    <property type="molecule type" value="Genomic_DNA"/>
</dbReference>
<protein>
    <submittedName>
        <fullName evidence="6">DNA-binding response regulator</fullName>
    </submittedName>
</protein>
<dbReference type="Proteomes" id="UP001156921">
    <property type="component" value="Unassembled WGS sequence"/>
</dbReference>
<dbReference type="Pfam" id="PF00072">
    <property type="entry name" value="Response_reg"/>
    <property type="match status" value="1"/>
</dbReference>
<proteinExistence type="predicted"/>
<dbReference type="RefSeq" id="WP_284221106.1">
    <property type="nucleotide sequence ID" value="NZ_BSOY01000008.1"/>
</dbReference>
<dbReference type="InterPro" id="IPR001867">
    <property type="entry name" value="OmpR/PhoB-type_DNA-bd"/>
</dbReference>
<dbReference type="InterPro" id="IPR036388">
    <property type="entry name" value="WH-like_DNA-bd_sf"/>
</dbReference>
<name>A0ABQ6BJI7_9CAUL</name>
<evidence type="ECO:0000313" key="7">
    <source>
        <dbReference type="Proteomes" id="UP001156921"/>
    </source>
</evidence>
<dbReference type="InterPro" id="IPR039420">
    <property type="entry name" value="WalR-like"/>
</dbReference>
<comment type="caution">
    <text evidence="6">The sequence shown here is derived from an EMBL/GenBank/DDBJ whole genome shotgun (WGS) entry which is preliminary data.</text>
</comment>
<gene>
    <name evidence="6" type="ORF">GCM10007859_06630</name>
</gene>
<dbReference type="SMART" id="SM00862">
    <property type="entry name" value="Trans_reg_C"/>
    <property type="match status" value="1"/>
</dbReference>
<feature type="modified residue" description="4-aspartylphosphate" evidence="2">
    <location>
        <position position="56"/>
    </location>
</feature>
<dbReference type="Pfam" id="PF00486">
    <property type="entry name" value="Trans_reg_C"/>
    <property type="match status" value="1"/>
</dbReference>
<reference evidence="7" key="1">
    <citation type="journal article" date="2019" name="Int. J. Syst. Evol. Microbiol.">
        <title>The Global Catalogue of Microorganisms (GCM) 10K type strain sequencing project: providing services to taxonomists for standard genome sequencing and annotation.</title>
        <authorList>
            <consortium name="The Broad Institute Genomics Platform"/>
            <consortium name="The Broad Institute Genome Sequencing Center for Infectious Disease"/>
            <person name="Wu L."/>
            <person name="Ma J."/>
        </authorList>
    </citation>
    <scope>NUCLEOTIDE SEQUENCE [LARGE SCALE GENOMIC DNA]</scope>
    <source>
        <strain evidence="7">NBRC 110107</strain>
    </source>
</reference>
<feature type="DNA-binding region" description="OmpR/PhoB-type" evidence="3">
    <location>
        <begin position="130"/>
        <end position="229"/>
    </location>
</feature>
<dbReference type="SMART" id="SM00448">
    <property type="entry name" value="REC"/>
    <property type="match status" value="1"/>
</dbReference>
<evidence type="ECO:0000256" key="3">
    <source>
        <dbReference type="PROSITE-ProRule" id="PRU01091"/>
    </source>
</evidence>
<dbReference type="GO" id="GO:0003677">
    <property type="term" value="F:DNA binding"/>
    <property type="evidence" value="ECO:0007669"/>
    <property type="project" value="UniProtKB-KW"/>
</dbReference>
<feature type="domain" description="OmpR/PhoB-type" evidence="5">
    <location>
        <begin position="130"/>
        <end position="229"/>
    </location>
</feature>
<dbReference type="CDD" id="cd00383">
    <property type="entry name" value="trans_reg_C"/>
    <property type="match status" value="1"/>
</dbReference>
<dbReference type="PANTHER" id="PTHR48111">
    <property type="entry name" value="REGULATOR OF RPOS"/>
    <property type="match status" value="1"/>
</dbReference>
<dbReference type="PROSITE" id="PS50110">
    <property type="entry name" value="RESPONSE_REGULATORY"/>
    <property type="match status" value="1"/>
</dbReference>
<sequence length="233" mass="25734">MSAVRPRILVIDDEPQIHRFLSPALDAAGYEPKRADSGQEGLRGIALWSPDAVVLDLGLPDMDGKDVLVRAREFFVKPIIILSARDREAEKIEALDLGADDYVEKPFGVGELLARLRAHLRQPVDRHDHAGPLTIGEVVIDLERRLVTRGGAPVRLTPKEYEVLANLARHSGKVIGHAALLTAVWGAAHKDDTQYLRVLIGQLRQKLEGDPAHPRLIETEPGVGYRLMSEPAR</sequence>
<keyword evidence="1 3" id="KW-0238">DNA-binding</keyword>
<dbReference type="SUPFAM" id="SSF52172">
    <property type="entry name" value="CheY-like"/>
    <property type="match status" value="1"/>
</dbReference>
<keyword evidence="2" id="KW-0597">Phosphoprotein</keyword>
<dbReference type="Gene3D" id="1.10.10.10">
    <property type="entry name" value="Winged helix-like DNA-binding domain superfamily/Winged helix DNA-binding domain"/>
    <property type="match status" value="1"/>
</dbReference>
<evidence type="ECO:0000256" key="1">
    <source>
        <dbReference type="ARBA" id="ARBA00023125"/>
    </source>
</evidence>
<dbReference type="Gene3D" id="6.10.250.690">
    <property type="match status" value="1"/>
</dbReference>
<dbReference type="Gene3D" id="3.40.50.2300">
    <property type="match status" value="1"/>
</dbReference>
<evidence type="ECO:0000256" key="2">
    <source>
        <dbReference type="PROSITE-ProRule" id="PRU00169"/>
    </source>
</evidence>
<dbReference type="InterPro" id="IPR001789">
    <property type="entry name" value="Sig_transdc_resp-reg_receiver"/>
</dbReference>
<dbReference type="PROSITE" id="PS51755">
    <property type="entry name" value="OMPR_PHOB"/>
    <property type="match status" value="1"/>
</dbReference>
<evidence type="ECO:0000313" key="6">
    <source>
        <dbReference type="EMBL" id="GLS00656.1"/>
    </source>
</evidence>
<dbReference type="InterPro" id="IPR011006">
    <property type="entry name" value="CheY-like_superfamily"/>
</dbReference>
<dbReference type="PANTHER" id="PTHR48111:SF50">
    <property type="entry name" value="KDP OPERON TRANSCRIPTIONAL REGULATORY PROTEIN KDPE"/>
    <property type="match status" value="1"/>
</dbReference>
<keyword evidence="7" id="KW-1185">Reference proteome</keyword>
<accession>A0ABQ6BJI7</accession>
<feature type="domain" description="Response regulatory" evidence="4">
    <location>
        <begin position="7"/>
        <end position="120"/>
    </location>
</feature>